<dbReference type="EMBL" id="BARS01050542">
    <property type="protein sequence ID" value="GAG49378.1"/>
    <property type="molecule type" value="Genomic_DNA"/>
</dbReference>
<name>X0YLH3_9ZZZZ</name>
<dbReference type="Pfam" id="PF02812">
    <property type="entry name" value="ELFV_dehydrog_N"/>
    <property type="match status" value="1"/>
</dbReference>
<comment type="caution">
    <text evidence="4">The sequence shown here is derived from an EMBL/GenBank/DDBJ whole genome shotgun (WGS) entry which is preliminary data.</text>
</comment>
<proteinExistence type="inferred from homology"/>
<evidence type="ECO:0000313" key="4">
    <source>
        <dbReference type="EMBL" id="GAG49378.1"/>
    </source>
</evidence>
<dbReference type="InterPro" id="IPR046346">
    <property type="entry name" value="Aminoacid_DH-like_N_sf"/>
</dbReference>
<dbReference type="PANTHER" id="PTHR11606:SF13">
    <property type="entry name" value="GLUTAMATE DEHYDROGENASE 1, MITOCHONDRIAL"/>
    <property type="match status" value="1"/>
</dbReference>
<evidence type="ECO:0000259" key="3">
    <source>
        <dbReference type="Pfam" id="PF02812"/>
    </source>
</evidence>
<protein>
    <recommendedName>
        <fullName evidence="3">Glutamate/phenylalanine/leucine/valine/L-tryptophan dehydrogenase dimerisation domain-containing protein</fullName>
    </recommendedName>
</protein>
<dbReference type="PANTHER" id="PTHR11606">
    <property type="entry name" value="GLUTAMATE DEHYDROGENASE"/>
    <property type="match status" value="1"/>
</dbReference>
<sequence>MSVINFESIACLVDVPEDVRRLLDRPGEEVRTTLNIVYGGELVCTDAYLVVHCAVRGPGKGGIRMSADVDRNETAILAELMTYKCALVKIPFGGAKSGIRLDPRTLTPDSRTAIINEYAHCFDHYLETGRYI</sequence>
<evidence type="ECO:0000256" key="1">
    <source>
        <dbReference type="ARBA" id="ARBA00006382"/>
    </source>
</evidence>
<dbReference type="SUPFAM" id="SSF53223">
    <property type="entry name" value="Aminoacid dehydrogenase-like, N-terminal domain"/>
    <property type="match status" value="1"/>
</dbReference>
<dbReference type="GO" id="GO:0004352">
    <property type="term" value="F:glutamate dehydrogenase (NAD+) activity"/>
    <property type="evidence" value="ECO:0007669"/>
    <property type="project" value="TreeGrafter"/>
</dbReference>
<feature type="non-terminal residue" evidence="4">
    <location>
        <position position="132"/>
    </location>
</feature>
<evidence type="ECO:0000256" key="2">
    <source>
        <dbReference type="ARBA" id="ARBA00023002"/>
    </source>
</evidence>
<dbReference type="GO" id="GO:0005739">
    <property type="term" value="C:mitochondrion"/>
    <property type="evidence" value="ECO:0007669"/>
    <property type="project" value="TreeGrafter"/>
</dbReference>
<dbReference type="AlphaFoldDB" id="X0YLH3"/>
<feature type="domain" description="Glutamate/phenylalanine/leucine/valine/L-tryptophan dehydrogenase dimerisation" evidence="3">
    <location>
        <begin position="40"/>
        <end position="126"/>
    </location>
</feature>
<gene>
    <name evidence="4" type="ORF">S01H1_75437</name>
</gene>
<dbReference type="InterPro" id="IPR006097">
    <property type="entry name" value="Glu/Leu/Phe/Val/Trp_DH_dimer"/>
</dbReference>
<accession>X0YLH3</accession>
<dbReference type="PROSITE" id="PS00074">
    <property type="entry name" value="GLFV_DEHYDROGENASE"/>
    <property type="match status" value="1"/>
</dbReference>
<keyword evidence="2" id="KW-0560">Oxidoreductase</keyword>
<reference evidence="4" key="1">
    <citation type="journal article" date="2014" name="Front. Microbiol.">
        <title>High frequency of phylogenetically diverse reductive dehalogenase-homologous genes in deep subseafloor sedimentary metagenomes.</title>
        <authorList>
            <person name="Kawai M."/>
            <person name="Futagami T."/>
            <person name="Toyoda A."/>
            <person name="Takaki Y."/>
            <person name="Nishi S."/>
            <person name="Hori S."/>
            <person name="Arai W."/>
            <person name="Tsubouchi T."/>
            <person name="Morono Y."/>
            <person name="Uchiyama I."/>
            <person name="Ito T."/>
            <person name="Fujiyama A."/>
            <person name="Inagaki F."/>
            <person name="Takami H."/>
        </authorList>
    </citation>
    <scope>NUCLEOTIDE SEQUENCE</scope>
    <source>
        <strain evidence="4">Expedition CK06-06</strain>
    </source>
</reference>
<dbReference type="InterPro" id="IPR033524">
    <property type="entry name" value="Glu/Leu/Phe/Val_DH_AS"/>
</dbReference>
<comment type="similarity">
    <text evidence="1">Belongs to the Glu/Leu/Phe/Val dehydrogenases family.</text>
</comment>
<organism evidence="4">
    <name type="scientific">marine sediment metagenome</name>
    <dbReference type="NCBI Taxonomy" id="412755"/>
    <lineage>
        <taxon>unclassified sequences</taxon>
        <taxon>metagenomes</taxon>
        <taxon>ecological metagenomes</taxon>
    </lineage>
</organism>
<dbReference type="GO" id="GO:0006538">
    <property type="term" value="P:L-glutamate catabolic process"/>
    <property type="evidence" value="ECO:0007669"/>
    <property type="project" value="TreeGrafter"/>
</dbReference>
<dbReference type="Gene3D" id="3.40.50.10860">
    <property type="entry name" value="Leucine Dehydrogenase, chain A, domain 1"/>
    <property type="match status" value="1"/>
</dbReference>